<evidence type="ECO:0000313" key="1">
    <source>
        <dbReference type="EMBL" id="GAN81871.1"/>
    </source>
</evidence>
<name>A0A0D6PKA5_9PROT</name>
<gene>
    <name evidence="1" type="ORF">Aam_125_013</name>
</gene>
<accession>A0A0D6PKA5</accession>
<comment type="caution">
    <text evidence="1">The sequence shown here is derived from an EMBL/GenBank/DDBJ whole genome shotgun (WGS) entry which is preliminary data.</text>
</comment>
<sequence length="282" mass="32208">MGSLFEPGYWMSIAAGPLRILTAKNLLLDNLNKNVVEDNLARATLPDGLDALRVEMELGDVMRLIERTARWVDPATFRLLPLWYPEYARKCLFYKENWTAPQLNKGEHKQEGNTYANRALTHALGLRSDNRPNWSCCHIWGVDDALFQETNVVVQDRRFFSCVGNMVLLPTPLKAFTDTVPEVKAMIRICARALYGWHCDHESLVETVAVIDRWDDWGAYPVSWPRGLGDGKLPPGVVPLNNDIRNDAVRRLARIRQDLEDAGPHYPRDQVREALAYWKVAI</sequence>
<reference evidence="1 2" key="1">
    <citation type="submission" date="2012-11" db="EMBL/GenBank/DDBJ databases">
        <title>Whole genome sequence of Acidocella aminolytica 101 = DSM 11237.</title>
        <authorList>
            <person name="Azuma Y."/>
            <person name="Higashiura N."/>
            <person name="Hirakawa H."/>
            <person name="Matsushita K."/>
        </authorList>
    </citation>
    <scope>NUCLEOTIDE SEQUENCE [LARGE SCALE GENOMIC DNA]</scope>
    <source>
        <strain evidence="2">101 / DSM 11237</strain>
    </source>
</reference>
<evidence type="ECO:0000313" key="2">
    <source>
        <dbReference type="Proteomes" id="UP000032668"/>
    </source>
</evidence>
<dbReference type="STRING" id="1120923.SAMN02746095_02241"/>
<organism evidence="1 2">
    <name type="scientific">Acidocella aminolytica 101 = DSM 11237</name>
    <dbReference type="NCBI Taxonomy" id="1120923"/>
    <lineage>
        <taxon>Bacteria</taxon>
        <taxon>Pseudomonadati</taxon>
        <taxon>Pseudomonadota</taxon>
        <taxon>Alphaproteobacteria</taxon>
        <taxon>Acetobacterales</taxon>
        <taxon>Acidocellaceae</taxon>
        <taxon>Acidocella</taxon>
    </lineage>
</organism>
<protein>
    <submittedName>
        <fullName evidence="1">Uncharacterized protein</fullName>
    </submittedName>
</protein>
<keyword evidence="2" id="KW-1185">Reference proteome</keyword>
<dbReference type="EMBL" id="BANC01000123">
    <property type="protein sequence ID" value="GAN81871.1"/>
    <property type="molecule type" value="Genomic_DNA"/>
</dbReference>
<dbReference type="AlphaFoldDB" id="A0A0D6PKA5"/>
<dbReference type="Proteomes" id="UP000032668">
    <property type="component" value="Unassembled WGS sequence"/>
</dbReference>
<proteinExistence type="predicted"/>